<reference evidence="6 7" key="1">
    <citation type="submission" date="2024-03" db="EMBL/GenBank/DDBJ databases">
        <authorList>
            <person name="Martinez-Hernandez J."/>
        </authorList>
    </citation>
    <scope>NUCLEOTIDE SEQUENCE [LARGE SCALE GENOMIC DNA]</scope>
</reference>
<evidence type="ECO:0000259" key="5">
    <source>
        <dbReference type="PROSITE" id="PS50894"/>
    </source>
</evidence>
<keyword evidence="3" id="KW-0597">Phosphoprotein</keyword>
<dbReference type="GO" id="GO:0009927">
    <property type="term" value="F:histidine phosphotransfer kinase activity"/>
    <property type="evidence" value="ECO:0007669"/>
    <property type="project" value="UniProtKB-UniRule"/>
</dbReference>
<dbReference type="Gene3D" id="1.20.120.160">
    <property type="entry name" value="HPT domain"/>
    <property type="match status" value="1"/>
</dbReference>
<accession>A0AAV1VZD5</accession>
<dbReference type="GO" id="GO:0005829">
    <property type="term" value="C:cytosol"/>
    <property type="evidence" value="ECO:0007669"/>
    <property type="project" value="UniProtKB-SubCell"/>
</dbReference>
<evidence type="ECO:0000256" key="2">
    <source>
        <dbReference type="ARBA" id="ARBA00023012"/>
    </source>
</evidence>
<comment type="function">
    <text evidence="4">Functions as a two-component phosphorelay mediators between cytokinin sensor histidine kinases and response regulators (B-type ARRs). Plays an important role in propagating cytokinin signal transduction.</text>
</comment>
<feature type="domain" description="HPt" evidence="5">
    <location>
        <begin position="1"/>
        <end position="95"/>
    </location>
</feature>
<dbReference type="CDD" id="cd00088">
    <property type="entry name" value="HPT"/>
    <property type="match status" value="1"/>
</dbReference>
<gene>
    <name evidence="6" type="ORF">LLUT_LOCUS3327</name>
</gene>
<dbReference type="GO" id="GO:0000160">
    <property type="term" value="P:phosphorelay signal transduction system"/>
    <property type="evidence" value="ECO:0007669"/>
    <property type="project" value="UniProtKB-UniRule"/>
</dbReference>
<dbReference type="GO" id="GO:0009736">
    <property type="term" value="P:cytokinin-activated signaling pathway"/>
    <property type="evidence" value="ECO:0007669"/>
    <property type="project" value="UniProtKB-KW"/>
</dbReference>
<protein>
    <recommendedName>
        <fullName evidence="4">Histidine-containing phosphotransfer protein</fullName>
    </recommendedName>
</protein>
<evidence type="ECO:0000256" key="1">
    <source>
        <dbReference type="ARBA" id="ARBA00022864"/>
    </source>
</evidence>
<comment type="domain">
    <text evidence="4">Histidine-containing phosphotransfer domain (HPt) contains an active histidine that mediates the phosphotransfer.</text>
</comment>
<organism evidence="6 7">
    <name type="scientific">Lupinus luteus</name>
    <name type="common">European yellow lupine</name>
    <dbReference type="NCBI Taxonomy" id="3873"/>
    <lineage>
        <taxon>Eukaryota</taxon>
        <taxon>Viridiplantae</taxon>
        <taxon>Streptophyta</taxon>
        <taxon>Embryophyta</taxon>
        <taxon>Tracheophyta</taxon>
        <taxon>Spermatophyta</taxon>
        <taxon>Magnoliopsida</taxon>
        <taxon>eudicotyledons</taxon>
        <taxon>Gunneridae</taxon>
        <taxon>Pentapetalae</taxon>
        <taxon>rosids</taxon>
        <taxon>fabids</taxon>
        <taxon>Fabales</taxon>
        <taxon>Fabaceae</taxon>
        <taxon>Papilionoideae</taxon>
        <taxon>50 kb inversion clade</taxon>
        <taxon>genistoids sensu lato</taxon>
        <taxon>core genistoids</taxon>
        <taxon>Genisteae</taxon>
        <taxon>Lupinus</taxon>
    </lineage>
</organism>
<evidence type="ECO:0000256" key="4">
    <source>
        <dbReference type="RuleBase" id="RU369004"/>
    </source>
</evidence>
<dbReference type="PROSITE" id="PS50894">
    <property type="entry name" value="HPT"/>
    <property type="match status" value="1"/>
</dbReference>
<evidence type="ECO:0000256" key="3">
    <source>
        <dbReference type="PROSITE-ProRule" id="PRU00110"/>
    </source>
</evidence>
<name>A0AAV1VZD5_LUPLU</name>
<proteinExistence type="predicted"/>
<dbReference type="GO" id="GO:0005634">
    <property type="term" value="C:nucleus"/>
    <property type="evidence" value="ECO:0007669"/>
    <property type="project" value="UniProtKB-SubCell"/>
</dbReference>
<dbReference type="InterPro" id="IPR008207">
    <property type="entry name" value="Sig_transdc_His_kin_Hpt_dom"/>
</dbReference>
<feature type="modified residue" description="Phosphohistidine" evidence="3">
    <location>
        <position position="34"/>
    </location>
</feature>
<dbReference type="SUPFAM" id="SSF47226">
    <property type="entry name" value="Histidine-containing phosphotransfer domain, HPT domain"/>
    <property type="match status" value="1"/>
</dbReference>
<dbReference type="Pfam" id="PF01627">
    <property type="entry name" value="Hpt"/>
    <property type="match status" value="1"/>
</dbReference>
<dbReference type="AlphaFoldDB" id="A0AAV1VZD5"/>
<comment type="caution">
    <text evidence="6">The sequence shown here is derived from an EMBL/GenBank/DDBJ whole genome shotgun (WGS) entry which is preliminary data.</text>
</comment>
<evidence type="ECO:0000313" key="7">
    <source>
        <dbReference type="Proteomes" id="UP001497480"/>
    </source>
</evidence>
<evidence type="ECO:0000313" key="6">
    <source>
        <dbReference type="EMBL" id="CAL0302267.1"/>
    </source>
</evidence>
<keyword evidence="2 4" id="KW-0902">Two-component regulatory system</keyword>
<dbReference type="Proteomes" id="UP001497480">
    <property type="component" value="Unassembled WGS sequence"/>
</dbReference>
<dbReference type="PANTHER" id="PTHR28242:SF52">
    <property type="entry name" value="PHOSPHORELAY INTERMEDIATE PROTEIN YPD1"/>
    <property type="match status" value="1"/>
</dbReference>
<keyword evidence="7" id="KW-1185">Reference proteome</keyword>
<dbReference type="GO" id="GO:0043424">
    <property type="term" value="F:protein histidine kinase binding"/>
    <property type="evidence" value="ECO:0007669"/>
    <property type="project" value="UniProtKB-UniRule"/>
</dbReference>
<dbReference type="EMBL" id="CAXHTB010000002">
    <property type="protein sequence ID" value="CAL0302267.1"/>
    <property type="molecule type" value="Genomic_DNA"/>
</dbReference>
<dbReference type="InterPro" id="IPR045871">
    <property type="entry name" value="AHP1-5/YPD1"/>
</dbReference>
<sequence length="105" mass="12051">MSVFFEDAERILKEVEKALGQECIEFHRVGDQVHQLKGSSSSIGAKRFQKVCIAFKHYSDEQNIEGCFASFQQMKEEYCMVKSKLEILLKVEKEFFAAGGSFSRK</sequence>
<dbReference type="InterPro" id="IPR036641">
    <property type="entry name" value="HPT_dom_sf"/>
</dbReference>
<comment type="subcellular location">
    <subcellularLocation>
        <location evidence="4">Cytoplasm</location>
        <location evidence="4">Cytosol</location>
    </subcellularLocation>
    <subcellularLocation>
        <location evidence="4">Nucleus</location>
    </subcellularLocation>
</comment>
<dbReference type="PANTHER" id="PTHR28242">
    <property type="entry name" value="PHOSPHORELAY INTERMEDIATE PROTEIN YPD1"/>
    <property type="match status" value="1"/>
</dbReference>
<keyword evidence="1 4" id="KW-0932">Cytokinin signaling pathway</keyword>